<dbReference type="KEGG" id="sla:SERLADRAFT_462246"/>
<evidence type="ECO:0000313" key="2">
    <source>
        <dbReference type="EMBL" id="EGO27940.1"/>
    </source>
</evidence>
<dbReference type="Proteomes" id="UP000008064">
    <property type="component" value="Unassembled WGS sequence"/>
</dbReference>
<reference evidence="2" key="1">
    <citation type="submission" date="2011-04" db="EMBL/GenBank/DDBJ databases">
        <title>Evolution of plant cell wall degrading machinery underlies the functional diversity of forest fungi.</title>
        <authorList>
            <consortium name="US DOE Joint Genome Institute (JGI-PGF)"/>
            <person name="Eastwood D.C."/>
            <person name="Floudas D."/>
            <person name="Binder M."/>
            <person name="Majcherczyk A."/>
            <person name="Schneider P."/>
            <person name="Aerts A."/>
            <person name="Asiegbu F.O."/>
            <person name="Baker S.E."/>
            <person name="Barry K."/>
            <person name="Bendiksby M."/>
            <person name="Blumentritt M."/>
            <person name="Coutinho P.M."/>
            <person name="Cullen D."/>
            <person name="Cullen D."/>
            <person name="Gathman A."/>
            <person name="Goodell B."/>
            <person name="Henrissat B."/>
            <person name="Ihrmark K."/>
            <person name="Kauserud H."/>
            <person name="Kohler A."/>
            <person name="LaButti K."/>
            <person name="Lapidus A."/>
            <person name="Lavin J.L."/>
            <person name="Lee Y.-H."/>
            <person name="Lindquist E."/>
            <person name="Lilly W."/>
            <person name="Lucas S."/>
            <person name="Morin E."/>
            <person name="Murat C."/>
            <person name="Oguiza J.A."/>
            <person name="Park J."/>
            <person name="Pisabarro A.G."/>
            <person name="Riley R."/>
            <person name="Rosling A."/>
            <person name="Salamov A."/>
            <person name="Schmidt O."/>
            <person name="Schmutz J."/>
            <person name="Skrede I."/>
            <person name="Stenlid J."/>
            <person name="Wiebenga A."/>
            <person name="Xie X."/>
            <person name="Kues U."/>
            <person name="Hibbett D.S."/>
            <person name="Hoffmeister D."/>
            <person name="Hogberg N."/>
            <person name="Martin F."/>
            <person name="Grigoriev I.V."/>
            <person name="Watkinson S.C."/>
        </authorList>
    </citation>
    <scope>NUCLEOTIDE SEQUENCE</scope>
    <source>
        <strain evidence="2">S7.9</strain>
    </source>
</reference>
<accession>F8NMW5</accession>
<feature type="compositionally biased region" description="Low complexity" evidence="1">
    <location>
        <begin position="50"/>
        <end position="59"/>
    </location>
</feature>
<feature type="region of interest" description="Disordered" evidence="1">
    <location>
        <begin position="22"/>
        <end position="80"/>
    </location>
</feature>
<dbReference type="EMBL" id="GL945431">
    <property type="protein sequence ID" value="EGO27940.1"/>
    <property type="molecule type" value="Genomic_DNA"/>
</dbReference>
<organism>
    <name type="scientific">Serpula lacrymans var. lacrymans (strain S7.9)</name>
    <name type="common">Dry rot fungus</name>
    <dbReference type="NCBI Taxonomy" id="578457"/>
    <lineage>
        <taxon>Eukaryota</taxon>
        <taxon>Fungi</taxon>
        <taxon>Dikarya</taxon>
        <taxon>Basidiomycota</taxon>
        <taxon>Agaricomycotina</taxon>
        <taxon>Agaricomycetes</taxon>
        <taxon>Agaricomycetidae</taxon>
        <taxon>Boletales</taxon>
        <taxon>Coniophorineae</taxon>
        <taxon>Serpulaceae</taxon>
        <taxon>Serpula</taxon>
    </lineage>
</organism>
<protein>
    <submittedName>
        <fullName evidence="2">Uncharacterized protein</fullName>
    </submittedName>
</protein>
<dbReference type="HOGENOM" id="CLU_2591274_0_0_1"/>
<name>F8NMW5_SERL9</name>
<dbReference type="RefSeq" id="XP_007316031.1">
    <property type="nucleotide sequence ID" value="XM_007315969.1"/>
</dbReference>
<proteinExistence type="predicted"/>
<feature type="compositionally biased region" description="Polar residues" evidence="1">
    <location>
        <begin position="29"/>
        <end position="49"/>
    </location>
</feature>
<dbReference type="AlphaFoldDB" id="F8NMW5"/>
<gene>
    <name evidence="2" type="ORF">SERLADRAFT_462246</name>
</gene>
<dbReference type="GeneID" id="18818337"/>
<evidence type="ECO:0000256" key="1">
    <source>
        <dbReference type="SAM" id="MobiDB-lite"/>
    </source>
</evidence>
<sequence>MSFSLFSRDTETLTVQHSIISPSPVPLRLSNSQPLRLSDSQAAPSHASRTPTQPSTTPTQPEPHLPPVTVNNNIPIPPKL</sequence>